<reference evidence="1 2" key="1">
    <citation type="submission" date="2020-08" db="EMBL/GenBank/DDBJ databases">
        <title>Genomic Encyclopedia of Type Strains, Phase IV (KMG-IV): sequencing the most valuable type-strain genomes for metagenomic binning, comparative biology and taxonomic classification.</title>
        <authorList>
            <person name="Goeker M."/>
        </authorList>
    </citation>
    <scope>NUCLEOTIDE SEQUENCE [LARGE SCALE GENOMIC DNA]</scope>
    <source>
        <strain evidence="1 2">DSM 101791</strain>
    </source>
</reference>
<dbReference type="Proteomes" id="UP000525389">
    <property type="component" value="Unassembled WGS sequence"/>
</dbReference>
<dbReference type="EMBL" id="JACHFN010000005">
    <property type="protein sequence ID" value="MBB5234210.1"/>
    <property type="molecule type" value="Genomic_DNA"/>
</dbReference>
<accession>A0A7W8GER2</accession>
<comment type="caution">
    <text evidence="1">The sequence shown here is derived from an EMBL/GenBank/DDBJ whole genome shotgun (WGS) entry which is preliminary data.</text>
</comment>
<gene>
    <name evidence="1" type="ORF">HNQ09_001648</name>
</gene>
<dbReference type="AlphaFoldDB" id="A0A7W8GER2"/>
<sequence length="151" mass="16890">MTQDERADVILAFRDSDFRLMHPNPKFHHETYHVVGRTGTPVEGVSLRFSTLPEGRELVWECQGHLAMPDVLTFATRQRVYGGAVLGGYASVHAHFRGTWAGMRRLDLLALCREAGVKEEQRAGWLEGARAYVRAFWQVVGPGPTVENAAD</sequence>
<proteinExistence type="predicted"/>
<keyword evidence="2" id="KW-1185">Reference proteome</keyword>
<evidence type="ECO:0000313" key="2">
    <source>
        <dbReference type="Proteomes" id="UP000525389"/>
    </source>
</evidence>
<organism evidence="1 2">
    <name type="scientific">Deinococcus budaensis</name>
    <dbReference type="NCBI Taxonomy" id="1665626"/>
    <lineage>
        <taxon>Bacteria</taxon>
        <taxon>Thermotogati</taxon>
        <taxon>Deinococcota</taxon>
        <taxon>Deinococci</taxon>
        <taxon>Deinococcales</taxon>
        <taxon>Deinococcaceae</taxon>
        <taxon>Deinococcus</taxon>
    </lineage>
</organism>
<dbReference type="RefSeq" id="WP_184027763.1">
    <property type="nucleotide sequence ID" value="NZ_JACHFN010000005.1"/>
</dbReference>
<protein>
    <submittedName>
        <fullName evidence="1">Uncharacterized protein</fullName>
    </submittedName>
</protein>
<name>A0A7W8GER2_9DEIO</name>
<evidence type="ECO:0000313" key="1">
    <source>
        <dbReference type="EMBL" id="MBB5234210.1"/>
    </source>
</evidence>